<feature type="domain" description="Peptidase M50" evidence="11">
    <location>
        <begin position="1"/>
        <end position="82"/>
    </location>
</feature>
<evidence type="ECO:0000256" key="8">
    <source>
        <dbReference type="ARBA" id="ARBA00023049"/>
    </source>
</evidence>
<dbReference type="PANTHER" id="PTHR42837:SF2">
    <property type="entry name" value="MEMBRANE METALLOPROTEASE ARASP2, CHLOROPLASTIC-RELATED"/>
    <property type="match status" value="1"/>
</dbReference>
<evidence type="ECO:0000259" key="11">
    <source>
        <dbReference type="Pfam" id="PF02163"/>
    </source>
</evidence>
<evidence type="ECO:0000256" key="9">
    <source>
        <dbReference type="ARBA" id="ARBA00023136"/>
    </source>
</evidence>
<dbReference type="GO" id="GO:0016020">
    <property type="term" value="C:membrane"/>
    <property type="evidence" value="ECO:0007669"/>
    <property type="project" value="UniProtKB-SubCell"/>
</dbReference>
<reference evidence="12" key="1">
    <citation type="submission" date="2018-05" db="EMBL/GenBank/DDBJ databases">
        <authorList>
            <person name="Lanie J.A."/>
            <person name="Ng W.-L."/>
            <person name="Kazmierczak K.M."/>
            <person name="Andrzejewski T.M."/>
            <person name="Davidsen T.M."/>
            <person name="Wayne K.J."/>
            <person name="Tettelin H."/>
            <person name="Glass J.I."/>
            <person name="Rusch D."/>
            <person name="Podicherti R."/>
            <person name="Tsui H.-C.T."/>
            <person name="Winkler M.E."/>
        </authorList>
    </citation>
    <scope>NUCLEOTIDE SEQUENCE</scope>
</reference>
<name>A0A383ET42_9ZZZZ</name>
<evidence type="ECO:0000256" key="3">
    <source>
        <dbReference type="ARBA" id="ARBA00022670"/>
    </source>
</evidence>
<dbReference type="GO" id="GO:0006508">
    <property type="term" value="P:proteolysis"/>
    <property type="evidence" value="ECO:0007669"/>
    <property type="project" value="UniProtKB-KW"/>
</dbReference>
<evidence type="ECO:0000313" key="12">
    <source>
        <dbReference type="EMBL" id="SVE59809.1"/>
    </source>
</evidence>
<keyword evidence="5" id="KW-0378">Hydrolase</keyword>
<feature type="transmembrane region" description="Helical" evidence="10">
    <location>
        <begin position="21"/>
        <end position="41"/>
    </location>
</feature>
<feature type="non-terminal residue" evidence="12">
    <location>
        <position position="1"/>
    </location>
</feature>
<evidence type="ECO:0000256" key="4">
    <source>
        <dbReference type="ARBA" id="ARBA00022692"/>
    </source>
</evidence>
<accession>A0A383ET42</accession>
<feature type="transmembrane region" description="Helical" evidence="10">
    <location>
        <begin position="72"/>
        <end position="93"/>
    </location>
</feature>
<keyword evidence="6" id="KW-0862">Zinc</keyword>
<keyword evidence="3" id="KW-0645">Protease</keyword>
<dbReference type="GO" id="GO:0004222">
    <property type="term" value="F:metalloendopeptidase activity"/>
    <property type="evidence" value="ECO:0007669"/>
    <property type="project" value="InterPro"/>
</dbReference>
<evidence type="ECO:0000256" key="7">
    <source>
        <dbReference type="ARBA" id="ARBA00022989"/>
    </source>
</evidence>
<evidence type="ECO:0000256" key="5">
    <source>
        <dbReference type="ARBA" id="ARBA00022801"/>
    </source>
</evidence>
<gene>
    <name evidence="12" type="ORF">METZ01_LOCUS512663</name>
</gene>
<evidence type="ECO:0000256" key="1">
    <source>
        <dbReference type="ARBA" id="ARBA00001947"/>
    </source>
</evidence>
<keyword evidence="8" id="KW-0482">Metalloprotease</keyword>
<comment type="subcellular location">
    <subcellularLocation>
        <location evidence="2">Membrane</location>
        <topology evidence="2">Multi-pass membrane protein</topology>
    </subcellularLocation>
</comment>
<sequence>TMSGPIEIARYSGAAARTLDPFMLFWFMAVVSLQLGLLNLAPVPVLDGGHIAVILFEGITRHDLSLQFKERMMTVGVVLLVTFMLVVITFDILKVVGS</sequence>
<dbReference type="Pfam" id="PF02163">
    <property type="entry name" value="Peptidase_M50"/>
    <property type="match status" value="1"/>
</dbReference>
<evidence type="ECO:0000256" key="6">
    <source>
        <dbReference type="ARBA" id="ARBA00022833"/>
    </source>
</evidence>
<dbReference type="AlphaFoldDB" id="A0A383ET42"/>
<keyword evidence="7 10" id="KW-1133">Transmembrane helix</keyword>
<evidence type="ECO:0000256" key="10">
    <source>
        <dbReference type="SAM" id="Phobius"/>
    </source>
</evidence>
<dbReference type="InterPro" id="IPR008915">
    <property type="entry name" value="Peptidase_M50"/>
</dbReference>
<protein>
    <recommendedName>
        <fullName evidence="11">Peptidase M50 domain-containing protein</fullName>
    </recommendedName>
</protein>
<proteinExistence type="predicted"/>
<keyword evidence="9 10" id="KW-0472">Membrane</keyword>
<dbReference type="PANTHER" id="PTHR42837">
    <property type="entry name" value="REGULATOR OF SIGMA-E PROTEASE RSEP"/>
    <property type="match status" value="1"/>
</dbReference>
<organism evidence="12">
    <name type="scientific">marine metagenome</name>
    <dbReference type="NCBI Taxonomy" id="408172"/>
    <lineage>
        <taxon>unclassified sequences</taxon>
        <taxon>metagenomes</taxon>
        <taxon>ecological metagenomes</taxon>
    </lineage>
</organism>
<dbReference type="EMBL" id="UINC01228480">
    <property type="protein sequence ID" value="SVE59809.1"/>
    <property type="molecule type" value="Genomic_DNA"/>
</dbReference>
<dbReference type="InterPro" id="IPR004387">
    <property type="entry name" value="Pept_M50_Zn"/>
</dbReference>
<evidence type="ECO:0000256" key="2">
    <source>
        <dbReference type="ARBA" id="ARBA00004141"/>
    </source>
</evidence>
<keyword evidence="4 10" id="KW-0812">Transmembrane</keyword>
<comment type="cofactor">
    <cofactor evidence="1">
        <name>Zn(2+)</name>
        <dbReference type="ChEBI" id="CHEBI:29105"/>
    </cofactor>
</comment>